<dbReference type="Gene3D" id="3.40.50.150">
    <property type="entry name" value="Vaccinia Virus protein VP39"/>
    <property type="match status" value="1"/>
</dbReference>
<accession>A0ABT0UAE2</accession>
<dbReference type="PANTHER" id="PTHR43667">
    <property type="entry name" value="CYCLOPROPANE-FATTY-ACYL-PHOSPHOLIPID SYNTHASE"/>
    <property type="match status" value="1"/>
</dbReference>
<protein>
    <submittedName>
        <fullName evidence="4">Class I SAM-dependent methyltransferase</fullName>
    </submittedName>
</protein>
<feature type="domain" description="Methyltransferase regulatory" evidence="1">
    <location>
        <begin position="226"/>
        <end position="303"/>
    </location>
</feature>
<evidence type="ECO:0000259" key="1">
    <source>
        <dbReference type="Pfam" id="PF10119"/>
    </source>
</evidence>
<dbReference type="EMBL" id="JAMQBK010000067">
    <property type="protein sequence ID" value="MCM2373835.1"/>
    <property type="molecule type" value="Genomic_DNA"/>
</dbReference>
<dbReference type="SUPFAM" id="SSF53335">
    <property type="entry name" value="S-adenosyl-L-methionine-dependent methyltransferases"/>
    <property type="match status" value="1"/>
</dbReference>
<feature type="domain" description="Methyltransferase" evidence="2">
    <location>
        <begin position="44"/>
        <end position="151"/>
    </location>
</feature>
<evidence type="ECO:0000259" key="3">
    <source>
        <dbReference type="Pfam" id="PF21782"/>
    </source>
</evidence>
<dbReference type="InterPro" id="IPR018773">
    <property type="entry name" value="MeTrfase_reg_dom_prd"/>
</dbReference>
<keyword evidence="5" id="KW-1185">Reference proteome</keyword>
<dbReference type="InterPro" id="IPR050723">
    <property type="entry name" value="CFA/CMAS"/>
</dbReference>
<organism evidence="4 5">
    <name type="scientific">Aporhodopirellula aestuarii</name>
    <dbReference type="NCBI Taxonomy" id="2950107"/>
    <lineage>
        <taxon>Bacteria</taxon>
        <taxon>Pseudomonadati</taxon>
        <taxon>Planctomycetota</taxon>
        <taxon>Planctomycetia</taxon>
        <taxon>Pirellulales</taxon>
        <taxon>Pirellulaceae</taxon>
        <taxon>Aporhodopirellula</taxon>
    </lineage>
</organism>
<dbReference type="InterPro" id="IPR041698">
    <property type="entry name" value="Methyltransf_25"/>
</dbReference>
<evidence type="ECO:0000259" key="2">
    <source>
        <dbReference type="Pfam" id="PF13649"/>
    </source>
</evidence>
<dbReference type="RefSeq" id="WP_250931713.1">
    <property type="nucleotide sequence ID" value="NZ_JAMQBK010000067.1"/>
</dbReference>
<dbReference type="Proteomes" id="UP001202961">
    <property type="component" value="Unassembled WGS sequence"/>
</dbReference>
<name>A0ABT0UAE2_9BACT</name>
<dbReference type="PANTHER" id="PTHR43667:SF2">
    <property type="entry name" value="FATTY ACID C-METHYL TRANSFERASE"/>
    <property type="match status" value="1"/>
</dbReference>
<dbReference type="GO" id="GO:0008168">
    <property type="term" value="F:methyltransferase activity"/>
    <property type="evidence" value="ECO:0007669"/>
    <property type="project" value="UniProtKB-KW"/>
</dbReference>
<proteinExistence type="predicted"/>
<dbReference type="GO" id="GO:0032259">
    <property type="term" value="P:methylation"/>
    <property type="evidence" value="ECO:0007669"/>
    <property type="project" value="UniProtKB-KW"/>
</dbReference>
<sequence>MDAAQQYEDVPYPDFVHPRTNPDSIAAMARLHGVETVPPAHSRILELGCGQGGNLISLAVLYPESRCVGIDLSAGHIASGRSTVAKLGLKNICLHAGDLTQFPAGFPADIAQPADDNRFDYILVHGVYSWVPERVRKEILRICRGHLSDSGVAFISYNTYPGWHAKGLVREMLRHHASADSQSRPSLQSIAEGKQFLAEVANSVPETTSYGQMLREELRSISQSHEAYLFHEQFETVNEPRYFYQFVDEFSEMDLRYVCESSLTFVPSQSDAMRQRISMMPMLQREQYLDYLCNRAFRQSLLRRNGKGDQTADTPELSAIEKLWFSSDSRCLNSDNQPFTVVDLANPETELQVVSNRGTHVTIKTPTTQAALLYLASVRPAAVSFPSLWDFASERRSSGVDEESARSNLAGELIQLARFEMVRLHSDEQPLVTQVSSQPQTSVLARLQAETGDTITSLRHMNVRVDEATRQLIMLCDGENDRQQIVAGMVRFITRDGIALKHQGQEITDPNQIAELVREKIEPNLKNLGVMGLLVR</sequence>
<keyword evidence="4" id="KW-0489">Methyltransferase</keyword>
<keyword evidence="4" id="KW-0808">Transferase</keyword>
<comment type="caution">
    <text evidence="4">The sequence shown here is derived from an EMBL/GenBank/DDBJ whole genome shotgun (WGS) entry which is preliminary data.</text>
</comment>
<dbReference type="InterPro" id="IPR048976">
    <property type="entry name" value="WHD_PKMT"/>
</dbReference>
<dbReference type="InterPro" id="IPR029063">
    <property type="entry name" value="SAM-dependent_MTases_sf"/>
</dbReference>
<reference evidence="4 5" key="1">
    <citation type="journal article" date="2022" name="Syst. Appl. Microbiol.">
        <title>Rhodopirellula aestuarii sp. nov., a novel member of the genus Rhodopirellula isolated from brackish sediments collected in the Tagus River estuary, Portugal.</title>
        <authorList>
            <person name="Vitorino I.R."/>
            <person name="Klimek D."/>
            <person name="Calusinska M."/>
            <person name="Lobo-da-Cunha A."/>
            <person name="Vasconcelos V."/>
            <person name="Lage O.M."/>
        </authorList>
    </citation>
    <scope>NUCLEOTIDE SEQUENCE [LARGE SCALE GENOMIC DNA]</scope>
    <source>
        <strain evidence="4 5">ICT_H3.1</strain>
    </source>
</reference>
<dbReference type="CDD" id="cd02440">
    <property type="entry name" value="AdoMet_MTases"/>
    <property type="match status" value="1"/>
</dbReference>
<dbReference type="Pfam" id="PF13649">
    <property type="entry name" value="Methyltransf_25"/>
    <property type="match status" value="1"/>
</dbReference>
<evidence type="ECO:0000313" key="5">
    <source>
        <dbReference type="Proteomes" id="UP001202961"/>
    </source>
</evidence>
<dbReference type="Pfam" id="PF10119">
    <property type="entry name" value="MethyTransf_Reg"/>
    <property type="match status" value="1"/>
</dbReference>
<dbReference type="Pfam" id="PF21782">
    <property type="entry name" value="WHD_PKMT"/>
    <property type="match status" value="1"/>
</dbReference>
<evidence type="ECO:0000313" key="4">
    <source>
        <dbReference type="EMBL" id="MCM2373835.1"/>
    </source>
</evidence>
<feature type="domain" description="PKMT C-terminal winged helix" evidence="3">
    <location>
        <begin position="438"/>
        <end position="532"/>
    </location>
</feature>
<gene>
    <name evidence="4" type="ORF">NB063_24730</name>
</gene>